<feature type="chain" id="PRO_5036466092" evidence="1">
    <location>
        <begin position="28"/>
        <end position="97"/>
    </location>
</feature>
<keyword evidence="1" id="KW-0732">Signal</keyword>
<comment type="caution">
    <text evidence="2">The sequence shown here is derived from an EMBL/GenBank/DDBJ whole genome shotgun (WGS) entry which is preliminary data.</text>
</comment>
<dbReference type="Proteomes" id="UP000298416">
    <property type="component" value="Unassembled WGS sequence"/>
</dbReference>
<protein>
    <submittedName>
        <fullName evidence="2">Uncharacterized protein</fullName>
    </submittedName>
</protein>
<dbReference type="EMBL" id="PNBA02000780">
    <property type="protein sequence ID" value="KAG6383014.1"/>
    <property type="molecule type" value="Genomic_DNA"/>
</dbReference>
<evidence type="ECO:0000313" key="3">
    <source>
        <dbReference type="Proteomes" id="UP000298416"/>
    </source>
</evidence>
<sequence length="97" mass="10400">MAKTAALMLVALFAMSALFSTSESATAIDYSDLIAKSIPARPGPIDRAIRPCLAIHQCRGGNRKLLSGSEMSISVAVQATEKKAQDLKTQFISLIQY</sequence>
<evidence type="ECO:0000313" key="2">
    <source>
        <dbReference type="EMBL" id="KAG6383014.1"/>
    </source>
</evidence>
<reference evidence="2" key="1">
    <citation type="submission" date="2018-01" db="EMBL/GenBank/DDBJ databases">
        <authorList>
            <person name="Mao J.F."/>
        </authorList>
    </citation>
    <scope>NUCLEOTIDE SEQUENCE</scope>
    <source>
        <strain evidence="2">Huo1</strain>
        <tissue evidence="2">Leaf</tissue>
    </source>
</reference>
<accession>A0A8X8VV84</accession>
<proteinExistence type="predicted"/>
<keyword evidence="3" id="KW-1185">Reference proteome</keyword>
<evidence type="ECO:0000256" key="1">
    <source>
        <dbReference type="SAM" id="SignalP"/>
    </source>
</evidence>
<gene>
    <name evidence="2" type="ORF">SASPL_157251</name>
</gene>
<reference evidence="2" key="2">
    <citation type="submission" date="2020-08" db="EMBL/GenBank/DDBJ databases">
        <title>Plant Genome Project.</title>
        <authorList>
            <person name="Zhang R.-G."/>
        </authorList>
    </citation>
    <scope>NUCLEOTIDE SEQUENCE</scope>
    <source>
        <strain evidence="2">Huo1</strain>
        <tissue evidence="2">Leaf</tissue>
    </source>
</reference>
<dbReference type="AlphaFoldDB" id="A0A8X8VV84"/>
<organism evidence="2">
    <name type="scientific">Salvia splendens</name>
    <name type="common">Scarlet sage</name>
    <dbReference type="NCBI Taxonomy" id="180675"/>
    <lineage>
        <taxon>Eukaryota</taxon>
        <taxon>Viridiplantae</taxon>
        <taxon>Streptophyta</taxon>
        <taxon>Embryophyta</taxon>
        <taxon>Tracheophyta</taxon>
        <taxon>Spermatophyta</taxon>
        <taxon>Magnoliopsida</taxon>
        <taxon>eudicotyledons</taxon>
        <taxon>Gunneridae</taxon>
        <taxon>Pentapetalae</taxon>
        <taxon>asterids</taxon>
        <taxon>lamiids</taxon>
        <taxon>Lamiales</taxon>
        <taxon>Lamiaceae</taxon>
        <taxon>Nepetoideae</taxon>
        <taxon>Mentheae</taxon>
        <taxon>Salviinae</taxon>
        <taxon>Salvia</taxon>
        <taxon>Salvia subgen. Calosphace</taxon>
        <taxon>core Calosphace</taxon>
    </lineage>
</organism>
<name>A0A8X8VV84_SALSN</name>
<feature type="signal peptide" evidence="1">
    <location>
        <begin position="1"/>
        <end position="27"/>
    </location>
</feature>